<name>Q287M9_NPVAS</name>
<dbReference type="KEGG" id="vg:3974307"/>
<evidence type="ECO:0000313" key="1">
    <source>
        <dbReference type="EMBL" id="AAZ38209.1"/>
    </source>
</evidence>
<keyword evidence="2" id="KW-1185">Reference proteome</keyword>
<sequence>MNDNSTSFDDALDNRDNDINICFNIIKSCAFAKIFLKCIFNTNRIVFIETDK</sequence>
<organismHost>
    <name type="scientific">Lepidoptera</name>
    <name type="common">moths &amp; butterflies</name>
    <dbReference type="NCBI Taxonomy" id="7088"/>
</organismHost>
<dbReference type="GeneID" id="3974307"/>
<dbReference type="EMBL" id="DQ123841">
    <property type="protein sequence ID" value="AAZ38209.1"/>
    <property type="molecule type" value="Genomic_DNA"/>
</dbReference>
<dbReference type="Proteomes" id="UP000204644">
    <property type="component" value="Segment"/>
</dbReference>
<proteinExistence type="predicted"/>
<reference evidence="2" key="1">
    <citation type="journal article" date="2005" name="J. Invertebr. Pathol.">
        <title>Molecular characterization of Agrotis segetum nucleopolyhedrovirus from Poland.</title>
        <authorList>
            <person name="Jakubowska A."/>
            <person name="van Oers M.M."/>
            <person name="Ziemnicka J."/>
            <person name="Lipa J.J."/>
            <person name="Vlak J.M."/>
        </authorList>
    </citation>
    <scope>NUCLEOTIDE SEQUENCE [LARGE SCALE GENOMIC DNA]</scope>
</reference>
<reference evidence="1 2" key="2">
    <citation type="journal article" date="2006" name="J. Gen. Virol.">
        <title>Genome sequence of an enhancin gene-rich nucleopolyhedrovirus (NPV) from Agrotis segetum: collinearity with Spodoptera exigua multiple NPV.</title>
        <authorList>
            <person name="Jakubowska A.K."/>
            <person name="Peters S.A."/>
            <person name="Ziemnicka J."/>
            <person name="Vlak J.M."/>
            <person name="van Oers M.M."/>
        </authorList>
    </citation>
    <scope>NUCLEOTIDE SEQUENCE [LARGE SCALE GENOMIC DNA]</scope>
</reference>
<evidence type="ECO:0000313" key="2">
    <source>
        <dbReference type="Proteomes" id="UP000204644"/>
    </source>
</evidence>
<dbReference type="RefSeq" id="YP_529713.1">
    <property type="nucleotide sequence ID" value="NC_007921.1"/>
</dbReference>
<protein>
    <submittedName>
        <fullName evidence="1">ORF-43</fullName>
    </submittedName>
</protein>
<organism evidence="1 2">
    <name type="scientific">Agrotis segetum nuclear polyhedrosis virus</name>
    <name type="common">AsNPV</name>
    <dbReference type="NCBI Taxonomy" id="1962501"/>
    <lineage>
        <taxon>Viruses</taxon>
        <taxon>Viruses incertae sedis</taxon>
        <taxon>Naldaviricetes</taxon>
        <taxon>Lefavirales</taxon>
        <taxon>Baculoviridae</taxon>
        <taxon>Alphabaculovirus</taxon>
        <taxon>Alphabaculovirus agsegetum</taxon>
    </lineage>
</organism>
<accession>Q287M9</accession>